<dbReference type="SUPFAM" id="SSF81383">
    <property type="entry name" value="F-box domain"/>
    <property type="match status" value="1"/>
</dbReference>
<reference evidence="3" key="1">
    <citation type="journal article" date="2022" name="Int. J. Mol. Sci.">
        <title>Draft Genome of Tanacetum Coccineum: Genomic Comparison of Closely Related Tanacetum-Family Plants.</title>
        <authorList>
            <person name="Yamashiro T."/>
            <person name="Shiraishi A."/>
            <person name="Nakayama K."/>
            <person name="Satake H."/>
        </authorList>
    </citation>
    <scope>NUCLEOTIDE SEQUENCE</scope>
</reference>
<dbReference type="Proteomes" id="UP001151760">
    <property type="component" value="Unassembled WGS sequence"/>
</dbReference>
<proteinExistence type="predicted"/>
<evidence type="ECO:0000256" key="1">
    <source>
        <dbReference type="SAM" id="MobiDB-lite"/>
    </source>
</evidence>
<dbReference type="SUPFAM" id="SSF52047">
    <property type="entry name" value="RNI-like"/>
    <property type="match status" value="1"/>
</dbReference>
<dbReference type="Pfam" id="PF24758">
    <property type="entry name" value="LRR_At5g56370"/>
    <property type="match status" value="1"/>
</dbReference>
<feature type="region of interest" description="Disordered" evidence="1">
    <location>
        <begin position="424"/>
        <end position="449"/>
    </location>
</feature>
<evidence type="ECO:0000313" key="3">
    <source>
        <dbReference type="EMBL" id="GJT29092.1"/>
    </source>
</evidence>
<dbReference type="Pfam" id="PF12937">
    <property type="entry name" value="F-box-like"/>
    <property type="match status" value="1"/>
</dbReference>
<dbReference type="Gene3D" id="3.80.10.10">
    <property type="entry name" value="Ribonuclease Inhibitor"/>
    <property type="match status" value="1"/>
</dbReference>
<dbReference type="Gene3D" id="1.20.1280.50">
    <property type="match status" value="1"/>
</dbReference>
<evidence type="ECO:0000313" key="4">
    <source>
        <dbReference type="Proteomes" id="UP001151760"/>
    </source>
</evidence>
<dbReference type="SMART" id="SM00256">
    <property type="entry name" value="FBOX"/>
    <property type="match status" value="1"/>
</dbReference>
<dbReference type="PANTHER" id="PTHR34145:SF28">
    <property type="entry name" value="F-BOX DOMAIN-CONTAINING PROTEIN"/>
    <property type="match status" value="1"/>
</dbReference>
<dbReference type="EMBL" id="BQNB010014514">
    <property type="protein sequence ID" value="GJT29092.1"/>
    <property type="molecule type" value="Genomic_DNA"/>
</dbReference>
<name>A0ABQ5CRS3_9ASTR</name>
<dbReference type="InterPro" id="IPR032675">
    <property type="entry name" value="LRR_dom_sf"/>
</dbReference>
<evidence type="ECO:0000259" key="2">
    <source>
        <dbReference type="SMART" id="SM00256"/>
    </source>
</evidence>
<protein>
    <submittedName>
        <fullName evidence="3">F-box domain containing protein</fullName>
    </submittedName>
</protein>
<dbReference type="PANTHER" id="PTHR34145">
    <property type="entry name" value="OS02G0105600 PROTEIN"/>
    <property type="match status" value="1"/>
</dbReference>
<dbReference type="InterPro" id="IPR055411">
    <property type="entry name" value="LRR_FXL15/At3g58940/PEG3-like"/>
</dbReference>
<dbReference type="InterPro" id="IPR053772">
    <property type="entry name" value="At1g61320/At1g61330-like"/>
</dbReference>
<sequence length="472" mass="53976">MEDNNQMIDTTDWISRLPDFIVHHILSFLESPPDLVRCSVLSKKWFDITASFPILDFKFSKFLKAIRAPGIPFDIEYGRVLFLKYVAYTTSRFCDQDVSAHTFNLYTVIKEPIQLDTVDRCVGLILKKGVKVFNIRIFINYSAEPVLGYRLPNTLLSASSLTSLTISKCEMPSSLMVDVVMFKSMKRLHIYNILVDEEMIKRLINSCPLLEEFGVHFCSGFERFCIYGHQNLQTLQIYYDRRLEIIDVEAPNLSNLRLLDWEGIGTPPMSLALCKKLKTLSYYSYDFASIIPHPEVCTDFISNLPFLENLFLGTPNKCNNLKLSSNSLKTLVLNSLCDLEKIEINAPNLLFFKYSPKSYTMQLISARSRRDLVEISDLGLLDPILLRDVEENDDWTIPTETELQDFVNAGDDLLWSDVREAMGGNEEIGPSTRSKRERYTDYDDETNVGVGLEEQVNALDDVDSDAEPVDCN</sequence>
<accession>A0ABQ5CRS3</accession>
<organism evidence="3 4">
    <name type="scientific">Tanacetum coccineum</name>
    <dbReference type="NCBI Taxonomy" id="301880"/>
    <lineage>
        <taxon>Eukaryota</taxon>
        <taxon>Viridiplantae</taxon>
        <taxon>Streptophyta</taxon>
        <taxon>Embryophyta</taxon>
        <taxon>Tracheophyta</taxon>
        <taxon>Spermatophyta</taxon>
        <taxon>Magnoliopsida</taxon>
        <taxon>eudicotyledons</taxon>
        <taxon>Gunneridae</taxon>
        <taxon>Pentapetalae</taxon>
        <taxon>asterids</taxon>
        <taxon>campanulids</taxon>
        <taxon>Asterales</taxon>
        <taxon>Asteraceae</taxon>
        <taxon>Asteroideae</taxon>
        <taxon>Anthemideae</taxon>
        <taxon>Anthemidinae</taxon>
        <taxon>Tanacetum</taxon>
    </lineage>
</organism>
<keyword evidence="4" id="KW-1185">Reference proteome</keyword>
<dbReference type="InterPro" id="IPR036047">
    <property type="entry name" value="F-box-like_dom_sf"/>
</dbReference>
<reference evidence="3" key="2">
    <citation type="submission" date="2022-01" db="EMBL/GenBank/DDBJ databases">
        <authorList>
            <person name="Yamashiro T."/>
            <person name="Shiraishi A."/>
            <person name="Satake H."/>
            <person name="Nakayama K."/>
        </authorList>
    </citation>
    <scope>NUCLEOTIDE SEQUENCE</scope>
</reference>
<dbReference type="InterPro" id="IPR001810">
    <property type="entry name" value="F-box_dom"/>
</dbReference>
<gene>
    <name evidence="3" type="ORF">Tco_0909367</name>
</gene>
<feature type="domain" description="F-box" evidence="2">
    <location>
        <begin position="17"/>
        <end position="58"/>
    </location>
</feature>
<comment type="caution">
    <text evidence="3">The sequence shown here is derived from an EMBL/GenBank/DDBJ whole genome shotgun (WGS) entry which is preliminary data.</text>
</comment>